<organism evidence="3 4">
    <name type="scientific">Photobacterium sp. (strain ATCC 43367)</name>
    <dbReference type="NCBI Taxonomy" id="379097"/>
    <lineage>
        <taxon>Bacteria</taxon>
        <taxon>Pseudomonadati</taxon>
        <taxon>Pseudomonadota</taxon>
        <taxon>Gammaproteobacteria</taxon>
        <taxon>Vibrionales</taxon>
        <taxon>Vibrionaceae</taxon>
        <taxon>Vibrio</taxon>
        <taxon>Vibrio oreintalis group</taxon>
    </lineage>
</organism>
<dbReference type="SUPFAM" id="SSF88713">
    <property type="entry name" value="Glycoside hydrolase/deacetylase"/>
    <property type="match status" value="1"/>
</dbReference>
<keyword evidence="1 2" id="KW-0547">Nucleotide-binding</keyword>
<evidence type="ECO:0000256" key="1">
    <source>
        <dbReference type="ARBA" id="ARBA00022741"/>
    </source>
</evidence>
<dbReference type="NCBIfam" id="NF003814">
    <property type="entry name" value="PRK05406.1-3"/>
    <property type="match status" value="1"/>
</dbReference>
<dbReference type="EC" id="3.5.2.9" evidence="2"/>
<dbReference type="InterPro" id="IPR005501">
    <property type="entry name" value="LamB/YcsF/PxpA-like"/>
</dbReference>
<dbReference type="STRING" id="379097.SE23_04415"/>
<dbReference type="OrthoDB" id="9773478at2"/>
<evidence type="ECO:0000313" key="3">
    <source>
        <dbReference type="EMBL" id="KGY08839.1"/>
    </source>
</evidence>
<dbReference type="CDD" id="cd10787">
    <property type="entry name" value="LamB_YcsF_like"/>
    <property type="match status" value="1"/>
</dbReference>
<name>A0A0A5HZA0_PHOS4</name>
<comment type="function">
    <text evidence="2">Catalyzes the cleavage of 5-oxoproline to form L-glutamate coupled to the hydrolysis of ATP to ADP and inorganic phosphate.</text>
</comment>
<dbReference type="HAMAP" id="MF_00691">
    <property type="entry name" value="PxpA"/>
    <property type="match status" value="1"/>
</dbReference>
<comment type="catalytic activity">
    <reaction evidence="2">
        <text>5-oxo-L-proline + ATP + 2 H2O = L-glutamate + ADP + phosphate + H(+)</text>
        <dbReference type="Rhea" id="RHEA:10348"/>
        <dbReference type="ChEBI" id="CHEBI:15377"/>
        <dbReference type="ChEBI" id="CHEBI:15378"/>
        <dbReference type="ChEBI" id="CHEBI:29985"/>
        <dbReference type="ChEBI" id="CHEBI:30616"/>
        <dbReference type="ChEBI" id="CHEBI:43474"/>
        <dbReference type="ChEBI" id="CHEBI:58402"/>
        <dbReference type="ChEBI" id="CHEBI:456216"/>
        <dbReference type="EC" id="3.5.2.9"/>
    </reaction>
</comment>
<evidence type="ECO:0000256" key="2">
    <source>
        <dbReference type="HAMAP-Rule" id="MF_00691"/>
    </source>
</evidence>
<evidence type="ECO:0000313" key="4">
    <source>
        <dbReference type="Proteomes" id="UP000030451"/>
    </source>
</evidence>
<dbReference type="GO" id="GO:0005975">
    <property type="term" value="P:carbohydrate metabolic process"/>
    <property type="evidence" value="ECO:0007669"/>
    <property type="project" value="InterPro"/>
</dbReference>
<keyword evidence="2" id="KW-0378">Hydrolase</keyword>
<dbReference type="PANTHER" id="PTHR30292">
    <property type="entry name" value="UNCHARACTERIZED PROTEIN YBGL-RELATED"/>
    <property type="match status" value="1"/>
</dbReference>
<dbReference type="Pfam" id="PF03746">
    <property type="entry name" value="LamB_YcsF"/>
    <property type="match status" value="1"/>
</dbReference>
<dbReference type="RefSeq" id="WP_038190541.1">
    <property type="nucleotide sequence ID" value="NZ_JRWP01000018.1"/>
</dbReference>
<comment type="similarity">
    <text evidence="2">Belongs to the LamB/PxpA family.</text>
</comment>
<sequence>MNKTNIKLNCDMGESYGQWTMGCDELAMPHIDQASIACGFHASDPMIMNSTVKLAINHNVAIGAHPSYPDIQGFGRRSMTLSKNEISNMVIYQVGALKAICESENTTLHYVKPHGALYNDMLKNTSVFEAVVDAVSCFNVPLMTLATQDNQDRLDIADDYDVPLLFETFADRRYLSNGHLAPRSMAGAVIHDEQAILDQVTQIVRYGKVRTLDGYTLSIDADTICVHGDNLDAVQMIEKIRKVIDSEEG</sequence>
<dbReference type="GO" id="GO:0005524">
    <property type="term" value="F:ATP binding"/>
    <property type="evidence" value="ECO:0007669"/>
    <property type="project" value="UniProtKB-UniRule"/>
</dbReference>
<protein>
    <recommendedName>
        <fullName evidence="2">5-oxoprolinase subunit A</fullName>
        <shortName evidence="2">5-OPase subunit A</shortName>
        <ecNumber evidence="2">3.5.2.9</ecNumber>
    </recommendedName>
    <alternativeName>
        <fullName evidence="2">5-oxoprolinase (ATP-hydrolyzing) subunit A</fullName>
    </alternativeName>
</protein>
<dbReference type="AlphaFoldDB" id="A0A0A5HZA0"/>
<reference evidence="3 4" key="1">
    <citation type="submission" date="2014-10" db="EMBL/GenBank/DDBJ databases">
        <title>Genome sequencing of Vibrio sinaloensis T08.</title>
        <authorList>
            <person name="Chan K.-G."/>
            <person name="Mohamad N.I."/>
        </authorList>
    </citation>
    <scope>NUCLEOTIDE SEQUENCE [LARGE SCALE GENOMIC DNA]</scope>
    <source>
        <strain evidence="3 4">T08</strain>
    </source>
</reference>
<dbReference type="InterPro" id="IPR011330">
    <property type="entry name" value="Glyco_hydro/deAcase_b/a-brl"/>
</dbReference>
<comment type="caution">
    <text evidence="3">The sequence shown here is derived from an EMBL/GenBank/DDBJ whole genome shotgun (WGS) entry which is preliminary data.</text>
</comment>
<dbReference type="Proteomes" id="UP000030451">
    <property type="component" value="Unassembled WGS sequence"/>
</dbReference>
<comment type="subunit">
    <text evidence="2">Forms a complex composed of PxpA, PxpB and PxpC.</text>
</comment>
<proteinExistence type="inferred from homology"/>
<dbReference type="PANTHER" id="PTHR30292:SF0">
    <property type="entry name" value="5-OXOPROLINASE SUBUNIT A"/>
    <property type="match status" value="1"/>
</dbReference>
<keyword evidence="2" id="KW-0067">ATP-binding</keyword>
<gene>
    <name evidence="2" type="primary">pxpA</name>
    <name evidence="3" type="ORF">NM06_09880</name>
</gene>
<accession>A0A0A5HZA0</accession>
<dbReference type="GO" id="GO:0017168">
    <property type="term" value="F:5-oxoprolinase (ATP-hydrolyzing) activity"/>
    <property type="evidence" value="ECO:0007669"/>
    <property type="project" value="UniProtKB-UniRule"/>
</dbReference>
<dbReference type="EMBL" id="JRWP01000018">
    <property type="protein sequence ID" value="KGY08839.1"/>
    <property type="molecule type" value="Genomic_DNA"/>
</dbReference>
<dbReference type="Gene3D" id="3.20.20.370">
    <property type="entry name" value="Glycoside hydrolase/deacetylase"/>
    <property type="match status" value="1"/>
</dbReference>
<dbReference type="NCBIfam" id="NF003816">
    <property type="entry name" value="PRK05406.1-5"/>
    <property type="match status" value="1"/>
</dbReference>